<keyword evidence="2" id="KW-0964">Secreted</keyword>
<keyword evidence="4" id="KW-0378">Hydrolase</keyword>
<dbReference type="CDD" id="cd00190">
    <property type="entry name" value="Tryp_SPc"/>
    <property type="match status" value="1"/>
</dbReference>
<keyword evidence="10" id="KW-1185">Reference proteome</keyword>
<accession>A0AAW1HWI6</accession>
<comment type="similarity">
    <text evidence="7">Belongs to the peptidase S1 family. CLIP subfamily.</text>
</comment>
<dbReference type="FunFam" id="2.40.10.10:FF:000002">
    <property type="entry name" value="Transmembrane protease serine"/>
    <property type="match status" value="1"/>
</dbReference>
<keyword evidence="5" id="KW-0720">Serine protease</keyword>
<dbReference type="GO" id="GO:0004252">
    <property type="term" value="F:serine-type endopeptidase activity"/>
    <property type="evidence" value="ECO:0007669"/>
    <property type="project" value="InterPro"/>
</dbReference>
<evidence type="ECO:0000256" key="6">
    <source>
        <dbReference type="ARBA" id="ARBA00023157"/>
    </source>
</evidence>
<dbReference type="Pfam" id="PF00089">
    <property type="entry name" value="Trypsin"/>
    <property type="match status" value="1"/>
</dbReference>
<dbReference type="Gene3D" id="2.40.10.10">
    <property type="entry name" value="Trypsin-like serine proteases"/>
    <property type="match status" value="2"/>
</dbReference>
<dbReference type="PROSITE" id="PS50240">
    <property type="entry name" value="TRYPSIN_DOM"/>
    <property type="match status" value="1"/>
</dbReference>
<evidence type="ECO:0000256" key="7">
    <source>
        <dbReference type="ARBA" id="ARBA00024195"/>
    </source>
</evidence>
<feature type="domain" description="Peptidase S1" evidence="8">
    <location>
        <begin position="1"/>
        <end position="235"/>
    </location>
</feature>
<keyword evidence="6" id="KW-1015">Disulfide bond</keyword>
<dbReference type="GO" id="GO:0005615">
    <property type="term" value="C:extracellular space"/>
    <property type="evidence" value="ECO:0007669"/>
    <property type="project" value="TreeGrafter"/>
</dbReference>
<dbReference type="SMART" id="SM00020">
    <property type="entry name" value="Tryp_SPc"/>
    <property type="match status" value="1"/>
</dbReference>
<dbReference type="FunFam" id="2.40.10.10:FF:000068">
    <property type="entry name" value="transmembrane protease serine 2"/>
    <property type="match status" value="1"/>
</dbReference>
<evidence type="ECO:0000313" key="10">
    <source>
        <dbReference type="Proteomes" id="UP001458880"/>
    </source>
</evidence>
<sequence>MVSLNRRGSHFCGGTLITDRDILTAGHCLCTGIGEELISPAKIKISISQHDLEHSAGSAFEMAVDKIMVHPEYSCKKVRHDLAIIRMNGRVPWSATVGPACLPAANGEDSYSQFSNTTATVAGWGWTNENRGTGNRASILQKGKVHILENETCRTWYQSQGKKTKIQGGQMCAGHEQGGIDACWADSGGPLMVQSHGQAMIVGVVSTGIGCARPLLPGLYTRISEYVPWIRSTLDS</sequence>
<protein>
    <submittedName>
        <fullName evidence="9">Trypsin</fullName>
    </submittedName>
</protein>
<evidence type="ECO:0000256" key="5">
    <source>
        <dbReference type="ARBA" id="ARBA00022825"/>
    </source>
</evidence>
<dbReference type="InterPro" id="IPR001254">
    <property type="entry name" value="Trypsin_dom"/>
</dbReference>
<dbReference type="InterPro" id="IPR018114">
    <property type="entry name" value="TRYPSIN_HIS"/>
</dbReference>
<comment type="caution">
    <text evidence="9">The sequence shown here is derived from an EMBL/GenBank/DDBJ whole genome shotgun (WGS) entry which is preliminary data.</text>
</comment>
<dbReference type="EMBL" id="JASPKY010000843">
    <property type="protein sequence ID" value="KAK9681117.1"/>
    <property type="molecule type" value="Genomic_DNA"/>
</dbReference>
<dbReference type="SUPFAM" id="SSF50494">
    <property type="entry name" value="Trypsin-like serine proteases"/>
    <property type="match status" value="1"/>
</dbReference>
<evidence type="ECO:0000256" key="4">
    <source>
        <dbReference type="ARBA" id="ARBA00022801"/>
    </source>
</evidence>
<dbReference type="AlphaFoldDB" id="A0AAW1HWI6"/>
<evidence type="ECO:0000256" key="2">
    <source>
        <dbReference type="ARBA" id="ARBA00022525"/>
    </source>
</evidence>
<dbReference type="PANTHER" id="PTHR24264">
    <property type="entry name" value="TRYPSIN-RELATED"/>
    <property type="match status" value="1"/>
</dbReference>
<comment type="subcellular location">
    <subcellularLocation>
        <location evidence="1">Secreted</location>
    </subcellularLocation>
</comment>
<dbReference type="GO" id="GO:0006508">
    <property type="term" value="P:proteolysis"/>
    <property type="evidence" value="ECO:0007669"/>
    <property type="project" value="UniProtKB-KW"/>
</dbReference>
<proteinExistence type="inferred from homology"/>
<dbReference type="InterPro" id="IPR001314">
    <property type="entry name" value="Peptidase_S1A"/>
</dbReference>
<keyword evidence="3" id="KW-0645">Protease</keyword>
<dbReference type="InterPro" id="IPR043504">
    <property type="entry name" value="Peptidase_S1_PA_chymotrypsin"/>
</dbReference>
<evidence type="ECO:0000256" key="3">
    <source>
        <dbReference type="ARBA" id="ARBA00022670"/>
    </source>
</evidence>
<gene>
    <name evidence="9" type="ORF">QE152_g38551</name>
</gene>
<name>A0AAW1HWI6_POPJA</name>
<organism evidence="9 10">
    <name type="scientific">Popillia japonica</name>
    <name type="common">Japanese beetle</name>
    <dbReference type="NCBI Taxonomy" id="7064"/>
    <lineage>
        <taxon>Eukaryota</taxon>
        <taxon>Metazoa</taxon>
        <taxon>Ecdysozoa</taxon>
        <taxon>Arthropoda</taxon>
        <taxon>Hexapoda</taxon>
        <taxon>Insecta</taxon>
        <taxon>Pterygota</taxon>
        <taxon>Neoptera</taxon>
        <taxon>Endopterygota</taxon>
        <taxon>Coleoptera</taxon>
        <taxon>Polyphaga</taxon>
        <taxon>Scarabaeiformia</taxon>
        <taxon>Scarabaeidae</taxon>
        <taxon>Rutelinae</taxon>
        <taxon>Popillia</taxon>
    </lineage>
</organism>
<dbReference type="InterPro" id="IPR050127">
    <property type="entry name" value="Serine_Proteases_S1"/>
</dbReference>
<dbReference type="PANTHER" id="PTHR24264:SF65">
    <property type="entry name" value="SRCR DOMAIN-CONTAINING PROTEIN"/>
    <property type="match status" value="1"/>
</dbReference>
<dbReference type="InterPro" id="IPR009003">
    <property type="entry name" value="Peptidase_S1_PA"/>
</dbReference>
<dbReference type="Proteomes" id="UP001458880">
    <property type="component" value="Unassembled WGS sequence"/>
</dbReference>
<dbReference type="PROSITE" id="PS00134">
    <property type="entry name" value="TRYPSIN_HIS"/>
    <property type="match status" value="1"/>
</dbReference>
<dbReference type="PRINTS" id="PR00722">
    <property type="entry name" value="CHYMOTRYPSIN"/>
</dbReference>
<reference evidence="9 10" key="1">
    <citation type="journal article" date="2024" name="BMC Genomics">
        <title>De novo assembly and annotation of Popillia japonica's genome with initial clues to its potential as an invasive pest.</title>
        <authorList>
            <person name="Cucini C."/>
            <person name="Boschi S."/>
            <person name="Funari R."/>
            <person name="Cardaioli E."/>
            <person name="Iannotti N."/>
            <person name="Marturano G."/>
            <person name="Paoli F."/>
            <person name="Bruttini M."/>
            <person name="Carapelli A."/>
            <person name="Frati F."/>
            <person name="Nardi F."/>
        </authorList>
    </citation>
    <scope>NUCLEOTIDE SEQUENCE [LARGE SCALE GENOMIC DNA]</scope>
    <source>
        <strain evidence="9">DMR45628</strain>
    </source>
</reference>
<evidence type="ECO:0000259" key="8">
    <source>
        <dbReference type="PROSITE" id="PS50240"/>
    </source>
</evidence>
<evidence type="ECO:0000256" key="1">
    <source>
        <dbReference type="ARBA" id="ARBA00004613"/>
    </source>
</evidence>
<evidence type="ECO:0000313" key="9">
    <source>
        <dbReference type="EMBL" id="KAK9681117.1"/>
    </source>
</evidence>